<protein>
    <submittedName>
        <fullName evidence="5">Ribokinase-like protein</fullName>
    </submittedName>
</protein>
<accession>A0AA40BUH6</accession>
<dbReference type="Gene3D" id="3.40.1190.20">
    <property type="match status" value="1"/>
</dbReference>
<dbReference type="InterPro" id="IPR002173">
    <property type="entry name" value="Carboh/pur_kinase_PfkB_CS"/>
</dbReference>
<feature type="domain" description="Carbohydrate kinase PfkB" evidence="4">
    <location>
        <begin position="216"/>
        <end position="338"/>
    </location>
</feature>
<feature type="region of interest" description="Disordered" evidence="3">
    <location>
        <begin position="59"/>
        <end position="108"/>
    </location>
</feature>
<dbReference type="GO" id="GO:0016301">
    <property type="term" value="F:kinase activity"/>
    <property type="evidence" value="ECO:0007669"/>
    <property type="project" value="UniProtKB-KW"/>
</dbReference>
<comment type="caution">
    <text evidence="5">The sequence shown here is derived from an EMBL/GenBank/DDBJ whole genome shotgun (WGS) entry which is preliminary data.</text>
</comment>
<evidence type="ECO:0000256" key="2">
    <source>
        <dbReference type="ARBA" id="ARBA00022777"/>
    </source>
</evidence>
<dbReference type="PROSITE" id="PS00584">
    <property type="entry name" value="PFKB_KINASES_2"/>
    <property type="match status" value="1"/>
</dbReference>
<keyword evidence="6" id="KW-1185">Reference proteome</keyword>
<feature type="compositionally biased region" description="Low complexity" evidence="3">
    <location>
        <begin position="63"/>
        <end position="75"/>
    </location>
</feature>
<dbReference type="Proteomes" id="UP001175000">
    <property type="component" value="Unassembled WGS sequence"/>
</dbReference>
<evidence type="ECO:0000313" key="6">
    <source>
        <dbReference type="Proteomes" id="UP001175000"/>
    </source>
</evidence>
<gene>
    <name evidence="5" type="ORF">B0T14DRAFT_391531</name>
</gene>
<dbReference type="Pfam" id="PF00294">
    <property type="entry name" value="PfkB"/>
    <property type="match status" value="1"/>
</dbReference>
<dbReference type="EMBL" id="JAULSU010000006">
    <property type="protein sequence ID" value="KAK0614121.1"/>
    <property type="molecule type" value="Genomic_DNA"/>
</dbReference>
<dbReference type="InterPro" id="IPR011611">
    <property type="entry name" value="PfkB_dom"/>
</dbReference>
<evidence type="ECO:0000259" key="4">
    <source>
        <dbReference type="Pfam" id="PF00294"/>
    </source>
</evidence>
<feature type="non-terminal residue" evidence="5">
    <location>
        <position position="1"/>
    </location>
</feature>
<dbReference type="AlphaFoldDB" id="A0AA40BUH6"/>
<dbReference type="PANTHER" id="PTHR42774:SF3">
    <property type="entry name" value="KETOHEXOKINASE"/>
    <property type="match status" value="1"/>
</dbReference>
<keyword evidence="2" id="KW-0418">Kinase</keyword>
<proteinExistence type="predicted"/>
<keyword evidence="1" id="KW-0808">Transferase</keyword>
<organism evidence="5 6">
    <name type="scientific">Immersiella caudata</name>
    <dbReference type="NCBI Taxonomy" id="314043"/>
    <lineage>
        <taxon>Eukaryota</taxon>
        <taxon>Fungi</taxon>
        <taxon>Dikarya</taxon>
        <taxon>Ascomycota</taxon>
        <taxon>Pezizomycotina</taxon>
        <taxon>Sordariomycetes</taxon>
        <taxon>Sordariomycetidae</taxon>
        <taxon>Sordariales</taxon>
        <taxon>Lasiosphaeriaceae</taxon>
        <taxon>Immersiella</taxon>
    </lineage>
</organism>
<evidence type="ECO:0000313" key="5">
    <source>
        <dbReference type="EMBL" id="KAK0614121.1"/>
    </source>
</evidence>
<dbReference type="PANTHER" id="PTHR42774">
    <property type="entry name" value="PHOSPHOTRANSFERASE SYSTEM TRANSPORT PROTEIN"/>
    <property type="match status" value="1"/>
</dbReference>
<dbReference type="InterPro" id="IPR029056">
    <property type="entry name" value="Ribokinase-like"/>
</dbReference>
<dbReference type="SUPFAM" id="SSF53613">
    <property type="entry name" value="Ribokinase-like"/>
    <property type="match status" value="1"/>
</dbReference>
<evidence type="ECO:0000256" key="1">
    <source>
        <dbReference type="ARBA" id="ARBA00022679"/>
    </source>
</evidence>
<reference evidence="5" key="1">
    <citation type="submission" date="2023-06" db="EMBL/GenBank/DDBJ databases">
        <title>Genome-scale phylogeny and comparative genomics of the fungal order Sordariales.</title>
        <authorList>
            <consortium name="Lawrence Berkeley National Laboratory"/>
            <person name="Hensen N."/>
            <person name="Bonometti L."/>
            <person name="Westerberg I."/>
            <person name="Brannstrom I.O."/>
            <person name="Guillou S."/>
            <person name="Cros-Aarteil S."/>
            <person name="Calhoun S."/>
            <person name="Haridas S."/>
            <person name="Kuo A."/>
            <person name="Mondo S."/>
            <person name="Pangilinan J."/>
            <person name="Riley R."/>
            <person name="Labutti K."/>
            <person name="Andreopoulos B."/>
            <person name="Lipzen A."/>
            <person name="Chen C."/>
            <person name="Yanf M."/>
            <person name="Daum C."/>
            <person name="Ng V."/>
            <person name="Clum A."/>
            <person name="Steindorff A."/>
            <person name="Ohm R."/>
            <person name="Martin F."/>
            <person name="Silar P."/>
            <person name="Natvig D."/>
            <person name="Lalanne C."/>
            <person name="Gautier V."/>
            <person name="Ament-Velasquez S.L."/>
            <person name="Kruys A."/>
            <person name="Hutchinson M.I."/>
            <person name="Powell A.J."/>
            <person name="Barry K."/>
            <person name="Miller A.N."/>
            <person name="Grigoriev I.V."/>
            <person name="Debuchy R."/>
            <person name="Gladieux P."/>
            <person name="Thoren M.H."/>
            <person name="Johannesson H."/>
        </authorList>
    </citation>
    <scope>NUCLEOTIDE SEQUENCE</scope>
    <source>
        <strain evidence="5">CBS 606.72</strain>
    </source>
</reference>
<feature type="compositionally biased region" description="Polar residues" evidence="3">
    <location>
        <begin position="94"/>
        <end position="106"/>
    </location>
</feature>
<sequence length="342" mass="37390">MKHLVLVGACYLDTILTVPDFPSEDAKLRATSLTVRRGGNCPNTLQVFHQLVQSSPTTPRVASHLISPLPSHSSPATQQILSSFDDDPSTSTDQADGTSRATSTTGTEERKSVLEFGCCLYREEHSSPASSYIVRSSATSSRTIINYNELKEMSFEEFVRIADEITSSVESEDGDADGPWWHFEGRIPETTLLCIRHLRRISPRSTISVEVEKPNRDGLSELAAEANIVFYSRTWAESRGYVSAEACLRGEAFASEAALMLCTWGSYGATAYSPAPADECISISPSRPDIQVVDTVGAGDTFIAGMLYGLICHTDDWSREAKLRFAVELATKKVQREGFAGL</sequence>
<name>A0AA40BUH6_9PEZI</name>
<evidence type="ECO:0000256" key="3">
    <source>
        <dbReference type="SAM" id="MobiDB-lite"/>
    </source>
</evidence>
<dbReference type="InterPro" id="IPR052562">
    <property type="entry name" value="Ketohexokinase-related"/>
</dbReference>